<evidence type="ECO:0000256" key="1">
    <source>
        <dbReference type="ARBA" id="ARBA00022729"/>
    </source>
</evidence>
<evidence type="ECO:0000256" key="2">
    <source>
        <dbReference type="ARBA" id="ARBA00023157"/>
    </source>
</evidence>
<feature type="chain" id="PRO_5046739878" evidence="4">
    <location>
        <begin position="26"/>
        <end position="1274"/>
    </location>
</feature>
<dbReference type="InterPro" id="IPR013320">
    <property type="entry name" value="ConA-like_dom_sf"/>
</dbReference>
<dbReference type="Gene3D" id="2.60.120.200">
    <property type="match status" value="3"/>
</dbReference>
<dbReference type="SUPFAM" id="SSF49785">
    <property type="entry name" value="Galactose-binding domain-like"/>
    <property type="match status" value="1"/>
</dbReference>
<dbReference type="RefSeq" id="WP_220104176.1">
    <property type="nucleotide sequence ID" value="NZ_JAHZSS010000011.1"/>
</dbReference>
<evidence type="ECO:0000313" key="6">
    <source>
        <dbReference type="EMBL" id="MBW8191496.1"/>
    </source>
</evidence>
<dbReference type="SUPFAM" id="SSF49899">
    <property type="entry name" value="Concanavalin A-like lectins/glucanases"/>
    <property type="match status" value="3"/>
</dbReference>
<reference evidence="6" key="1">
    <citation type="submission" date="2021-07" db="EMBL/GenBank/DDBJ databases">
        <title>Neiella marina sp. nov., isolated from the intestinal content of sea cucumber Apostichopus japonicus.</title>
        <authorList>
            <person name="Bai X."/>
        </authorList>
    </citation>
    <scope>NUCLEOTIDE SEQUENCE</scope>
    <source>
        <strain evidence="6">126</strain>
    </source>
</reference>
<dbReference type="InterPro" id="IPR013783">
    <property type="entry name" value="Ig-like_fold"/>
</dbReference>
<feature type="region of interest" description="Disordered" evidence="3">
    <location>
        <begin position="357"/>
        <end position="377"/>
    </location>
</feature>
<comment type="caution">
    <text evidence="6">The sequence shown here is derived from an EMBL/GenBank/DDBJ whole genome shotgun (WGS) entry which is preliminary data.</text>
</comment>
<accession>A0ABS7EGL6</accession>
<feature type="signal peptide" evidence="4">
    <location>
        <begin position="1"/>
        <end position="25"/>
    </location>
</feature>
<keyword evidence="2" id="KW-1015">Disulfide bond</keyword>
<dbReference type="InterPro" id="IPR006558">
    <property type="entry name" value="LamG-like"/>
</dbReference>
<dbReference type="SUPFAM" id="SSF49313">
    <property type="entry name" value="Cadherin-like"/>
    <property type="match status" value="1"/>
</dbReference>
<sequence length="1274" mass="134302">MNSKKSIFHLNSVLTVLVSAGLLSACGGSGGGSNSSSNTFTVTAIDGYLANAEVYSGVTYTNGCAVNEYLGMTNDSGELPEVDQDYLDAPLCVKAIAGTTTDLTRGDVTSTFEITAPAGYTVVTPITHLVMQAIQSDDEIGLAEAEEMVLAHFDDLGVTEDVLFGDYLAAGTEVAEAVEIVAEQLADFNDEDLDVQLEIAESLADSTAVYIADETLTLDDFEAAVEVDENGNVTARGNFAPELDSGAVPAAEELGFGSSITSVDLNTLFSDADGDSLDFMLTFTDFTEAEAGLMVDSTGVLMGTPTAIGSFSVDVVATDGFAYSDPATLEYTVTEATSGANCTALALSAIDAIYDEGSSQEASGNGPAQAIDDDTTTRWSSPGDRWLVLDLGEARDVALVETFWYKSDERYTPHDIEYSLDGETWTTLAMDVQLPILPDDGEDWQTTWAGDGATPIDGRYLRLTAHGYVKADASTGVWNSLNEVRVSDCGATGTAAPEIDFTNKAAALSDLVTDDIAEIRYDLASGATTGMYSARILYPADETQSVFISVYDSANSTSSAIADLIMDEGNLQVRESGGDKVDLTATFTPGEWVEFGISWDTVANDANGNYTVYIDGVAVGSFTNTAADTEATHVSVKYPSTSNVTVYKLFVDNFAVYSDAAGTMPVFEDDFENNNVGDSLVADPYSDTGYDAVVVEIDATNGMPVLDSDPAAQAVTLGDAIVDVDLTTYFVDPEGDTLSYGINVYLGDSISTDSGLTISGDMLTGTPTEEGDYTVTIAAFDGSKLSTAADFVFNVTASTDPDPDPDPTPGEPADANYAWDFSVVDDETVLGDIDLSMSKSDNNPRTVVEGATADGLAVNIEQSTDSGTYGYYYAEMGTAATDPLAFNDGVMTMEIVFKADDIMSYADSQDLQLLENTDSNKGYKLIVSKSSQLPQFKLYNSSGSTSVTATTAIESGEWYHIVATFNGNGSDANIYVNGVLEGTATISDYVPNDKDGDKVYVGGGSNSSQKNLDGALDHAGFWTSVLTADEVAARATTFGFGETSGPADADYAWGFSIVGDETVLGDIDLSMSKSDNNPRTVVEGATADGLAVNIEQSTDSGTYGYYYAEMGTAATDPLAFNDGVMTMEIVFKADDIMSYADSQDLQLLENTDSNKGYKLIVSKSSQLPQFKLYNSSGSTSVTATTAIVSGQWYHIVATFSGNGSDANIYVNGALEGTATISDYVPNDKDGDKVYVGGGSNSSQKNLDGALDHAGFWASVLTDDEVAARAETFGF</sequence>
<dbReference type="Gene3D" id="2.60.120.260">
    <property type="entry name" value="Galactose-binding domain-like"/>
    <property type="match status" value="1"/>
</dbReference>
<evidence type="ECO:0000259" key="5">
    <source>
        <dbReference type="PROSITE" id="PS50022"/>
    </source>
</evidence>
<dbReference type="Pfam" id="PF00754">
    <property type="entry name" value="F5_F8_type_C"/>
    <property type="match status" value="1"/>
</dbReference>
<dbReference type="PROSITE" id="PS51257">
    <property type="entry name" value="PROKAR_LIPOPROTEIN"/>
    <property type="match status" value="1"/>
</dbReference>
<feature type="domain" description="F5/8 type C" evidence="5">
    <location>
        <begin position="333"/>
        <end position="491"/>
    </location>
</feature>
<dbReference type="PANTHER" id="PTHR42535">
    <property type="entry name" value="OOKINETE PROTEIN, PUTATIVE-RELATED"/>
    <property type="match status" value="1"/>
</dbReference>
<dbReference type="InterPro" id="IPR000421">
    <property type="entry name" value="FA58C"/>
</dbReference>
<dbReference type="Proteomes" id="UP001166251">
    <property type="component" value="Unassembled WGS sequence"/>
</dbReference>
<keyword evidence="1 4" id="KW-0732">Signal</keyword>
<proteinExistence type="predicted"/>
<evidence type="ECO:0000256" key="4">
    <source>
        <dbReference type="SAM" id="SignalP"/>
    </source>
</evidence>
<dbReference type="Pfam" id="PF05345">
    <property type="entry name" value="He_PIG"/>
    <property type="match status" value="2"/>
</dbReference>
<dbReference type="PANTHER" id="PTHR42535:SF2">
    <property type="entry name" value="CHROMOSOME UNDETERMINED SCAFFOLD_146, WHOLE GENOME SHOTGUN SEQUENCE"/>
    <property type="match status" value="1"/>
</dbReference>
<dbReference type="InterPro" id="IPR015919">
    <property type="entry name" value="Cadherin-like_sf"/>
</dbReference>
<organism evidence="6 7">
    <name type="scientific">Neiella holothuriorum</name>
    <dbReference type="NCBI Taxonomy" id="2870530"/>
    <lineage>
        <taxon>Bacteria</taxon>
        <taxon>Pseudomonadati</taxon>
        <taxon>Pseudomonadota</taxon>
        <taxon>Gammaproteobacteria</taxon>
        <taxon>Alteromonadales</taxon>
        <taxon>Echinimonadaceae</taxon>
        <taxon>Neiella</taxon>
    </lineage>
</organism>
<name>A0ABS7EGL6_9GAMM</name>
<evidence type="ECO:0000313" key="7">
    <source>
        <dbReference type="Proteomes" id="UP001166251"/>
    </source>
</evidence>
<evidence type="ECO:0000256" key="3">
    <source>
        <dbReference type="SAM" id="MobiDB-lite"/>
    </source>
</evidence>
<dbReference type="EMBL" id="JAHZSS010000011">
    <property type="protein sequence ID" value="MBW8191496.1"/>
    <property type="molecule type" value="Genomic_DNA"/>
</dbReference>
<dbReference type="Pfam" id="PF13385">
    <property type="entry name" value="Laminin_G_3"/>
    <property type="match status" value="2"/>
</dbReference>
<dbReference type="SMART" id="SM00560">
    <property type="entry name" value="LamGL"/>
    <property type="match status" value="2"/>
</dbReference>
<dbReference type="PROSITE" id="PS50022">
    <property type="entry name" value="FA58C_3"/>
    <property type="match status" value="1"/>
</dbReference>
<keyword evidence="7" id="KW-1185">Reference proteome</keyword>
<protein>
    <submittedName>
        <fullName evidence="6">Discoidin domain-containing protein</fullName>
    </submittedName>
</protein>
<gene>
    <name evidence="6" type="ORF">K0504_10650</name>
</gene>
<dbReference type="InterPro" id="IPR008979">
    <property type="entry name" value="Galactose-bd-like_sf"/>
</dbReference>
<dbReference type="Gene3D" id="2.60.40.10">
    <property type="entry name" value="Immunoglobulins"/>
    <property type="match status" value="2"/>
</dbReference>